<dbReference type="CDD" id="cd05289">
    <property type="entry name" value="MDR_like_2"/>
    <property type="match status" value="1"/>
</dbReference>
<dbReference type="OrthoDB" id="5295340at2"/>
<accession>A0A2T5V9S7</accession>
<dbReference type="InterPro" id="IPR020843">
    <property type="entry name" value="ER"/>
</dbReference>
<dbReference type="Pfam" id="PF08240">
    <property type="entry name" value="ADH_N"/>
    <property type="match status" value="1"/>
</dbReference>
<dbReference type="GO" id="GO:0016491">
    <property type="term" value="F:oxidoreductase activity"/>
    <property type="evidence" value="ECO:0007669"/>
    <property type="project" value="InterPro"/>
</dbReference>
<keyword evidence="3" id="KW-1185">Reference proteome</keyword>
<dbReference type="PANTHER" id="PTHR11695:SF294">
    <property type="entry name" value="RETICULON-4-INTERACTING PROTEIN 1, MITOCHONDRIAL"/>
    <property type="match status" value="1"/>
</dbReference>
<reference evidence="2 3" key="1">
    <citation type="submission" date="2018-04" db="EMBL/GenBank/DDBJ databases">
        <title>Genomic Encyclopedia of Archaeal and Bacterial Type Strains, Phase II (KMG-II): from individual species to whole genera.</title>
        <authorList>
            <person name="Goeker M."/>
        </authorList>
    </citation>
    <scope>NUCLEOTIDE SEQUENCE [LARGE SCALE GENOMIC DNA]</scope>
    <source>
        <strain evidence="2 3">DSM 23382</strain>
    </source>
</reference>
<feature type="domain" description="Enoyl reductase (ER)" evidence="1">
    <location>
        <begin position="10"/>
        <end position="307"/>
    </location>
</feature>
<proteinExistence type="predicted"/>
<dbReference type="SMART" id="SM00829">
    <property type="entry name" value="PKS_ER"/>
    <property type="match status" value="1"/>
</dbReference>
<dbReference type="Proteomes" id="UP000244081">
    <property type="component" value="Unassembled WGS sequence"/>
</dbReference>
<evidence type="ECO:0000259" key="1">
    <source>
        <dbReference type="SMART" id="SM00829"/>
    </source>
</evidence>
<name>A0A2T5V9S7_9HYPH</name>
<dbReference type="Gene3D" id="3.90.180.10">
    <property type="entry name" value="Medium-chain alcohol dehydrogenases, catalytic domain"/>
    <property type="match status" value="1"/>
</dbReference>
<protein>
    <submittedName>
        <fullName evidence="2">NADPH:quinone reductase-like Zn-dependent oxidoreductase</fullName>
    </submittedName>
</protein>
<evidence type="ECO:0000313" key="3">
    <source>
        <dbReference type="Proteomes" id="UP000244081"/>
    </source>
</evidence>
<dbReference type="SUPFAM" id="SSF51735">
    <property type="entry name" value="NAD(P)-binding Rossmann-fold domains"/>
    <property type="match status" value="1"/>
</dbReference>
<dbReference type="SUPFAM" id="SSF50129">
    <property type="entry name" value="GroES-like"/>
    <property type="match status" value="1"/>
</dbReference>
<gene>
    <name evidence="2" type="ORF">C8N35_104135</name>
</gene>
<dbReference type="EMBL" id="QAYG01000004">
    <property type="protein sequence ID" value="PTW60512.1"/>
    <property type="molecule type" value="Genomic_DNA"/>
</dbReference>
<dbReference type="InterPro" id="IPR011032">
    <property type="entry name" value="GroES-like_sf"/>
</dbReference>
<dbReference type="Pfam" id="PF13602">
    <property type="entry name" value="ADH_zinc_N_2"/>
    <property type="match status" value="1"/>
</dbReference>
<comment type="caution">
    <text evidence="2">The sequence shown here is derived from an EMBL/GenBank/DDBJ whole genome shotgun (WGS) entry which is preliminary data.</text>
</comment>
<dbReference type="AlphaFoldDB" id="A0A2T5V9S7"/>
<dbReference type="InterPro" id="IPR050700">
    <property type="entry name" value="YIM1/Zinc_Alcohol_DH_Fams"/>
</dbReference>
<dbReference type="RefSeq" id="WP_107990120.1">
    <property type="nucleotide sequence ID" value="NZ_QAYG01000004.1"/>
</dbReference>
<dbReference type="PANTHER" id="PTHR11695">
    <property type="entry name" value="ALCOHOL DEHYDROGENASE RELATED"/>
    <property type="match status" value="1"/>
</dbReference>
<dbReference type="InterPro" id="IPR036291">
    <property type="entry name" value="NAD(P)-bd_dom_sf"/>
</dbReference>
<dbReference type="Gene3D" id="3.40.50.720">
    <property type="entry name" value="NAD(P)-binding Rossmann-like Domain"/>
    <property type="match status" value="1"/>
</dbReference>
<sequence>MKRIQYFKYGDPEELSLADVDRPKPGRGQILVQVKAASVNPMDWKIRRGEMKILSGSRFPRGLGHDFSGVVDAVGPDVKQFKVGDEVFGATTIRQAGAFAEYVVADTKTVALKPSNITFEQAATMTVVGSTAWIGLVAKAKLRAGQSVLVTGCLGGVGRSAVQIARMHGAIVTGNCRASGREDAQALGVSEVIDYNAFDIGSYRRRFDVIFDTAGALSLRQCGAMLKKGGMSLHIVPTPAKMIGCLLSPRHHLVFANPTPDSFAGIAEAAEQGKLAPVIGRVVPLSEAIPAIVELEKTGNPKGKLVIAPMEQDW</sequence>
<organism evidence="2 3">
    <name type="scientific">Breoghania corrubedonensis</name>
    <dbReference type="NCBI Taxonomy" id="665038"/>
    <lineage>
        <taxon>Bacteria</taxon>
        <taxon>Pseudomonadati</taxon>
        <taxon>Pseudomonadota</taxon>
        <taxon>Alphaproteobacteria</taxon>
        <taxon>Hyphomicrobiales</taxon>
        <taxon>Stappiaceae</taxon>
        <taxon>Breoghania</taxon>
    </lineage>
</organism>
<evidence type="ECO:0000313" key="2">
    <source>
        <dbReference type="EMBL" id="PTW60512.1"/>
    </source>
</evidence>
<dbReference type="InterPro" id="IPR013154">
    <property type="entry name" value="ADH-like_N"/>
</dbReference>